<dbReference type="OrthoDB" id="28755at2759"/>
<dbReference type="SUPFAM" id="SSF103473">
    <property type="entry name" value="MFS general substrate transporter"/>
    <property type="match status" value="1"/>
</dbReference>
<feature type="transmembrane region" description="Helical" evidence="6">
    <location>
        <begin position="19"/>
        <end position="36"/>
    </location>
</feature>
<evidence type="ECO:0000256" key="6">
    <source>
        <dbReference type="SAM" id="Phobius"/>
    </source>
</evidence>
<reference evidence="7 8" key="1">
    <citation type="submission" date="2017-04" db="EMBL/GenBank/DDBJ databases">
        <title>Genome sequencing of [Candida] sorbophila.</title>
        <authorList>
            <person name="Ahn J.O."/>
        </authorList>
    </citation>
    <scope>NUCLEOTIDE SEQUENCE [LARGE SCALE GENOMIC DNA]</scope>
    <source>
        <strain evidence="7 8">DS02</strain>
    </source>
</reference>
<keyword evidence="3 6" id="KW-0812">Transmembrane</keyword>
<evidence type="ECO:0000256" key="4">
    <source>
        <dbReference type="ARBA" id="ARBA00022989"/>
    </source>
</evidence>
<comment type="caution">
    <text evidence="7">The sequence shown here is derived from an EMBL/GenBank/DDBJ whole genome shotgun (WGS) entry which is preliminary data.</text>
</comment>
<keyword evidence="4 6" id="KW-1133">Transmembrane helix</keyword>
<protein>
    <submittedName>
        <fullName evidence="7">General alpha-glucoside permease</fullName>
    </submittedName>
</protein>
<proteinExistence type="predicted"/>
<dbReference type="EMBL" id="NDIQ01000001">
    <property type="protein sequence ID" value="PRT53997.1"/>
    <property type="molecule type" value="Genomic_DNA"/>
</dbReference>
<feature type="transmembrane region" description="Helical" evidence="6">
    <location>
        <begin position="244"/>
        <end position="262"/>
    </location>
</feature>
<evidence type="ECO:0000313" key="7">
    <source>
        <dbReference type="EMBL" id="PRT53997.1"/>
    </source>
</evidence>
<sequence>MALFCTFAWSREIAESTRLPTALVAIVSVLLLDIAVNVCNTSCRTIVIDMIPKNRQVLANAWGGRMTSTGHLLSYFLGSVNLESMFGTQLKGICVLSGVALFACVGITCLSVTERVLIAPFDRPSKWAQLRFKFGVLWQHVTNLDPELASIFRVQLYGWFSWFTFMFFGATWASELWRQSNPDGTTDDSARAGAWALTLFSCSATFFSFVMPLFPLNLVLFWGISYVVYALAMVAVGFATNYNWVLGIFITCGFSWSFNMWAPFSLTGERVHQLPAIGSQDEISSIESETDVVACQELEGDDLVAEEMFSEESGVYLGLLMSSIMLPQIASTIVSFIVFRLIGSGHDNDGYAIGVTLRLGTVVALLAAYATTKVSSRPISL</sequence>
<dbReference type="GO" id="GO:0008506">
    <property type="term" value="F:sucrose:proton symporter activity"/>
    <property type="evidence" value="ECO:0007669"/>
    <property type="project" value="TreeGrafter"/>
</dbReference>
<dbReference type="InterPro" id="IPR036259">
    <property type="entry name" value="MFS_trans_sf"/>
</dbReference>
<feature type="transmembrane region" description="Helical" evidence="6">
    <location>
        <begin position="156"/>
        <end position="173"/>
    </location>
</feature>
<accession>A0A2T0FGA7</accession>
<evidence type="ECO:0000256" key="3">
    <source>
        <dbReference type="ARBA" id="ARBA00022692"/>
    </source>
</evidence>
<dbReference type="STRING" id="45607.A0A2T0FGA7"/>
<dbReference type="RefSeq" id="XP_024663943.1">
    <property type="nucleotide sequence ID" value="XM_024808175.1"/>
</dbReference>
<evidence type="ECO:0000256" key="2">
    <source>
        <dbReference type="ARBA" id="ARBA00022448"/>
    </source>
</evidence>
<name>A0A2T0FGA7_9ASCO</name>
<dbReference type="PANTHER" id="PTHR19432:SF76">
    <property type="entry name" value="TRANSPORTER, PUTATIVE (EUROFUNG)-RELATED"/>
    <property type="match status" value="1"/>
</dbReference>
<feature type="transmembrane region" description="Helical" evidence="6">
    <location>
        <begin position="90"/>
        <end position="113"/>
    </location>
</feature>
<feature type="transmembrane region" description="Helical" evidence="6">
    <location>
        <begin position="218"/>
        <end position="238"/>
    </location>
</feature>
<evidence type="ECO:0000313" key="8">
    <source>
        <dbReference type="Proteomes" id="UP000238350"/>
    </source>
</evidence>
<evidence type="ECO:0000256" key="1">
    <source>
        <dbReference type="ARBA" id="ARBA00004141"/>
    </source>
</evidence>
<keyword evidence="8" id="KW-1185">Reference proteome</keyword>
<dbReference type="Proteomes" id="UP000238350">
    <property type="component" value="Unassembled WGS sequence"/>
</dbReference>
<feature type="transmembrane region" description="Helical" evidence="6">
    <location>
        <begin position="351"/>
        <end position="371"/>
    </location>
</feature>
<dbReference type="GeneID" id="36515366"/>
<dbReference type="AlphaFoldDB" id="A0A2T0FGA7"/>
<keyword evidence="5 6" id="KW-0472">Membrane</keyword>
<evidence type="ECO:0000256" key="5">
    <source>
        <dbReference type="ARBA" id="ARBA00023136"/>
    </source>
</evidence>
<keyword evidence="2" id="KW-0813">Transport</keyword>
<organism evidence="7 8">
    <name type="scientific">Wickerhamiella sorbophila</name>
    <dbReference type="NCBI Taxonomy" id="45607"/>
    <lineage>
        <taxon>Eukaryota</taxon>
        <taxon>Fungi</taxon>
        <taxon>Dikarya</taxon>
        <taxon>Ascomycota</taxon>
        <taxon>Saccharomycotina</taxon>
        <taxon>Dipodascomycetes</taxon>
        <taxon>Dipodascales</taxon>
        <taxon>Trichomonascaceae</taxon>
        <taxon>Wickerhamiella</taxon>
    </lineage>
</organism>
<dbReference type="PANTHER" id="PTHR19432">
    <property type="entry name" value="SUGAR TRANSPORTER"/>
    <property type="match status" value="1"/>
</dbReference>
<gene>
    <name evidence="7" type="ORF">B9G98_01617</name>
</gene>
<feature type="transmembrane region" description="Helical" evidence="6">
    <location>
        <begin position="193"/>
        <end position="211"/>
    </location>
</feature>
<feature type="transmembrane region" description="Helical" evidence="6">
    <location>
        <begin position="315"/>
        <end position="339"/>
    </location>
</feature>
<dbReference type="GO" id="GO:0005886">
    <property type="term" value="C:plasma membrane"/>
    <property type="evidence" value="ECO:0007669"/>
    <property type="project" value="TreeGrafter"/>
</dbReference>
<comment type="subcellular location">
    <subcellularLocation>
        <location evidence="1">Membrane</location>
        <topology evidence="1">Multi-pass membrane protein</topology>
    </subcellularLocation>
</comment>